<accession>D4YUR3</accession>
<dbReference type="AlphaFoldDB" id="D4YUR3"/>
<dbReference type="Proteomes" id="UP000004069">
    <property type="component" value="Unassembled WGS sequence"/>
</dbReference>
<comment type="caution">
    <text evidence="1">The sequence shown here is derived from an EMBL/GenBank/DDBJ whole genome shotgun (WGS) entry which is preliminary data.</text>
</comment>
<dbReference type="EMBL" id="ADNY01000051">
    <property type="protein sequence ID" value="EFG55088.1"/>
    <property type="molecule type" value="Genomic_DNA"/>
</dbReference>
<reference evidence="1 2" key="1">
    <citation type="submission" date="2010-04" db="EMBL/GenBank/DDBJ databases">
        <authorList>
            <person name="Muzny D."/>
            <person name="Qin X."/>
            <person name="Deng J."/>
            <person name="Jiang H."/>
            <person name="Liu Y."/>
            <person name="Qu J."/>
            <person name="Song X.-Z."/>
            <person name="Zhang L."/>
            <person name="Thornton R."/>
            <person name="Coyle M."/>
            <person name="Francisco L."/>
            <person name="Jackson L."/>
            <person name="Javaid M."/>
            <person name="Korchina V."/>
            <person name="Kovar C."/>
            <person name="Mata R."/>
            <person name="Mathew T."/>
            <person name="Ngo R."/>
            <person name="Nguyen L."/>
            <person name="Nguyen N."/>
            <person name="Okwuonu G."/>
            <person name="Ongeri F."/>
            <person name="Pham C."/>
            <person name="Simmons D."/>
            <person name="Wilczek-Boney K."/>
            <person name="Hale W."/>
            <person name="Jakkamsetti A."/>
            <person name="Pham P."/>
            <person name="Ruth R."/>
            <person name="San Lucas F."/>
            <person name="Warren J."/>
            <person name="Zhang J."/>
            <person name="Zhao Z."/>
            <person name="Zhou C."/>
            <person name="Zhu D."/>
            <person name="Lee S."/>
            <person name="Bess C."/>
            <person name="Blankenburg K."/>
            <person name="Forbes L."/>
            <person name="Fu Q."/>
            <person name="Gubbala S."/>
            <person name="Hirani K."/>
            <person name="Jayaseelan J.C."/>
            <person name="Lara F."/>
            <person name="Munidasa M."/>
            <person name="Palculict T."/>
            <person name="Patil S."/>
            <person name="Pu L.-L."/>
            <person name="Saada N."/>
            <person name="Tang L."/>
            <person name="Weissenberger G."/>
            <person name="Zhu Y."/>
            <person name="Hemphill L."/>
            <person name="Shang Y."/>
            <person name="Youmans B."/>
            <person name="Ayvaz T."/>
            <person name="Ross M."/>
            <person name="Santibanez J."/>
            <person name="Aqrawi P."/>
            <person name="Gross S."/>
            <person name="Joshi V."/>
            <person name="Fowler G."/>
            <person name="Nazareth L."/>
            <person name="Reid J."/>
            <person name="Worley K."/>
            <person name="Petrosino J."/>
            <person name="Highlander S."/>
            <person name="Gibbs R."/>
        </authorList>
    </citation>
    <scope>NUCLEOTIDE SEQUENCE [LARGE SCALE GENOMIC DNA]</scope>
    <source>
        <strain evidence="1 2">DSM 11664</strain>
    </source>
</reference>
<evidence type="ECO:0000313" key="2">
    <source>
        <dbReference type="Proteomes" id="UP000004069"/>
    </source>
</evidence>
<protein>
    <submittedName>
        <fullName evidence="1">Uncharacterized protein</fullName>
    </submittedName>
</protein>
<evidence type="ECO:0000313" key="1">
    <source>
        <dbReference type="EMBL" id="EFG55088.1"/>
    </source>
</evidence>
<proteinExistence type="predicted"/>
<organism evidence="1 2">
    <name type="scientific">Lactobacillus amylolyticus DSM 11664</name>
    <dbReference type="NCBI Taxonomy" id="585524"/>
    <lineage>
        <taxon>Bacteria</taxon>
        <taxon>Bacillati</taxon>
        <taxon>Bacillota</taxon>
        <taxon>Bacilli</taxon>
        <taxon>Lactobacillales</taxon>
        <taxon>Lactobacillaceae</taxon>
        <taxon>Lactobacillus</taxon>
    </lineage>
</organism>
<sequence>MALIIHQFLNKRKKLLEISLMMFAIREKMKTRWFGQGQVTD</sequence>
<name>D4YUR3_9LACO</name>
<keyword evidence="2" id="KW-1185">Reference proteome</keyword>
<gene>
    <name evidence="1" type="ORF">HMPREF0493_1274</name>
</gene>